<dbReference type="EMBL" id="UINC01113220">
    <property type="protein sequence ID" value="SVC82682.1"/>
    <property type="molecule type" value="Genomic_DNA"/>
</dbReference>
<gene>
    <name evidence="1" type="ORF">METZ01_LOCUS335536</name>
</gene>
<dbReference type="AlphaFoldDB" id="A0A382QDL0"/>
<proteinExistence type="predicted"/>
<protein>
    <submittedName>
        <fullName evidence="1">Uncharacterized protein</fullName>
    </submittedName>
</protein>
<sequence length="36" mass="4274">MKKIYFIREKTSYYGGAETYLLRLTNALINAKVEFQ</sequence>
<organism evidence="1">
    <name type="scientific">marine metagenome</name>
    <dbReference type="NCBI Taxonomy" id="408172"/>
    <lineage>
        <taxon>unclassified sequences</taxon>
        <taxon>metagenomes</taxon>
        <taxon>ecological metagenomes</taxon>
    </lineage>
</organism>
<evidence type="ECO:0000313" key="1">
    <source>
        <dbReference type="EMBL" id="SVC82682.1"/>
    </source>
</evidence>
<accession>A0A382QDL0</accession>
<name>A0A382QDL0_9ZZZZ</name>
<reference evidence="1" key="1">
    <citation type="submission" date="2018-05" db="EMBL/GenBank/DDBJ databases">
        <authorList>
            <person name="Lanie J.A."/>
            <person name="Ng W.-L."/>
            <person name="Kazmierczak K.M."/>
            <person name="Andrzejewski T.M."/>
            <person name="Davidsen T.M."/>
            <person name="Wayne K.J."/>
            <person name="Tettelin H."/>
            <person name="Glass J.I."/>
            <person name="Rusch D."/>
            <person name="Podicherti R."/>
            <person name="Tsui H.-C.T."/>
            <person name="Winkler M.E."/>
        </authorList>
    </citation>
    <scope>NUCLEOTIDE SEQUENCE</scope>
</reference>
<feature type="non-terminal residue" evidence="1">
    <location>
        <position position="36"/>
    </location>
</feature>